<keyword evidence="3" id="KW-1185">Reference proteome</keyword>
<organism evidence="2 3">
    <name type="scientific">Rubrobacter taiwanensis</name>
    <dbReference type="NCBI Taxonomy" id="185139"/>
    <lineage>
        <taxon>Bacteria</taxon>
        <taxon>Bacillati</taxon>
        <taxon>Actinomycetota</taxon>
        <taxon>Rubrobacteria</taxon>
        <taxon>Rubrobacterales</taxon>
        <taxon>Rubrobacteraceae</taxon>
        <taxon>Rubrobacter</taxon>
    </lineage>
</organism>
<name>A0A4R1BRU4_9ACTN</name>
<evidence type="ECO:0000313" key="3">
    <source>
        <dbReference type="Proteomes" id="UP000295244"/>
    </source>
</evidence>
<keyword evidence="1" id="KW-0812">Transmembrane</keyword>
<keyword evidence="1" id="KW-0472">Membrane</keyword>
<dbReference type="RefSeq" id="WP_132688530.1">
    <property type="nucleotide sequence ID" value="NZ_SKBU01000006.1"/>
</dbReference>
<reference evidence="2 3" key="1">
    <citation type="submission" date="2019-03" db="EMBL/GenBank/DDBJ databases">
        <title>Whole genome sequence of a novel Rubrobacter taiwanensis strain, isolated from Yellowstone National Park.</title>
        <authorList>
            <person name="Freed S."/>
            <person name="Ramaley R.F."/>
            <person name="Kyndt J.A."/>
        </authorList>
    </citation>
    <scope>NUCLEOTIDE SEQUENCE [LARGE SCALE GENOMIC DNA]</scope>
    <source>
        <strain evidence="2 3">Yellowstone</strain>
    </source>
</reference>
<dbReference type="EMBL" id="SKBU01000006">
    <property type="protein sequence ID" value="TCJ20026.1"/>
    <property type="molecule type" value="Genomic_DNA"/>
</dbReference>
<keyword evidence="1" id="KW-1133">Transmembrane helix</keyword>
<comment type="caution">
    <text evidence="2">The sequence shown here is derived from an EMBL/GenBank/DDBJ whole genome shotgun (WGS) entry which is preliminary data.</text>
</comment>
<dbReference type="AlphaFoldDB" id="A0A4R1BRU4"/>
<evidence type="ECO:0000313" key="2">
    <source>
        <dbReference type="EMBL" id="TCJ20026.1"/>
    </source>
</evidence>
<proteinExistence type="predicted"/>
<accession>A0A4R1BRU4</accession>
<protein>
    <submittedName>
        <fullName evidence="2">Uncharacterized protein</fullName>
    </submittedName>
</protein>
<evidence type="ECO:0000256" key="1">
    <source>
        <dbReference type="SAM" id="Phobius"/>
    </source>
</evidence>
<gene>
    <name evidence="2" type="ORF">E0L93_03525</name>
</gene>
<dbReference type="Proteomes" id="UP000295244">
    <property type="component" value="Unassembled WGS sequence"/>
</dbReference>
<feature type="transmembrane region" description="Helical" evidence="1">
    <location>
        <begin position="44"/>
        <end position="62"/>
    </location>
</feature>
<sequence length="64" mass="7152">MCRFPTYRRRRALHRAARGLSALLALGVFLAAHQAALLYDQLLGAFGVFLAYGLMATSLRLFRP</sequence>